<organism evidence="2 3">
    <name type="scientific">Microthlaspi erraticum</name>
    <dbReference type="NCBI Taxonomy" id="1685480"/>
    <lineage>
        <taxon>Eukaryota</taxon>
        <taxon>Viridiplantae</taxon>
        <taxon>Streptophyta</taxon>
        <taxon>Embryophyta</taxon>
        <taxon>Tracheophyta</taxon>
        <taxon>Spermatophyta</taxon>
        <taxon>Magnoliopsida</taxon>
        <taxon>eudicotyledons</taxon>
        <taxon>Gunneridae</taxon>
        <taxon>Pentapetalae</taxon>
        <taxon>rosids</taxon>
        <taxon>malvids</taxon>
        <taxon>Brassicales</taxon>
        <taxon>Brassicaceae</taxon>
        <taxon>Coluteocarpeae</taxon>
        <taxon>Microthlaspi</taxon>
    </lineage>
</organism>
<feature type="compositionally biased region" description="Basic and acidic residues" evidence="1">
    <location>
        <begin position="195"/>
        <end position="207"/>
    </location>
</feature>
<feature type="compositionally biased region" description="Low complexity" evidence="1">
    <location>
        <begin position="126"/>
        <end position="138"/>
    </location>
</feature>
<proteinExistence type="predicted"/>
<dbReference type="Proteomes" id="UP000467841">
    <property type="component" value="Unassembled WGS sequence"/>
</dbReference>
<name>A0A6D2JI59_9BRAS</name>
<dbReference type="EMBL" id="CACVBM020001232">
    <property type="protein sequence ID" value="CAA7040698.1"/>
    <property type="molecule type" value="Genomic_DNA"/>
</dbReference>
<reference evidence="2" key="1">
    <citation type="submission" date="2020-01" db="EMBL/GenBank/DDBJ databases">
        <authorList>
            <person name="Mishra B."/>
        </authorList>
    </citation>
    <scope>NUCLEOTIDE SEQUENCE [LARGE SCALE GENOMIC DNA]</scope>
</reference>
<evidence type="ECO:0000313" key="2">
    <source>
        <dbReference type="EMBL" id="CAA7040698.1"/>
    </source>
</evidence>
<comment type="caution">
    <text evidence="2">The sequence shown here is derived from an EMBL/GenBank/DDBJ whole genome shotgun (WGS) entry which is preliminary data.</text>
</comment>
<evidence type="ECO:0000313" key="3">
    <source>
        <dbReference type="Proteomes" id="UP000467841"/>
    </source>
</evidence>
<keyword evidence="3" id="KW-1185">Reference proteome</keyword>
<feature type="region of interest" description="Disordered" evidence="1">
    <location>
        <begin position="119"/>
        <end position="225"/>
    </location>
</feature>
<sequence length="225" mass="25619">MRHRIVFGDYRDRISRLEALLLFVKISKGIGREFQIRADQNRLEPLRRARPSSALKDKFKALRDLSHKIWPEVVEKLEREKRERKERKEGRSKPAVPITFYFDDVVVASEPVLKKKWVGSPRLRDSPSPSLRSSSIASRLRRKRTSSSAPKKVPGGVVELESPPSDHDGNVSRRDDSASRHEDDMSTPPCGTLPVREEEFLTSRDDGPSFNRGGFSSFGGAQFYS</sequence>
<feature type="compositionally biased region" description="Basic and acidic residues" evidence="1">
    <location>
        <begin position="164"/>
        <end position="184"/>
    </location>
</feature>
<evidence type="ECO:0000256" key="1">
    <source>
        <dbReference type="SAM" id="MobiDB-lite"/>
    </source>
</evidence>
<gene>
    <name evidence="2" type="ORF">MERR_LOCUS27933</name>
</gene>
<dbReference type="AlphaFoldDB" id="A0A6D2JI59"/>
<feature type="compositionally biased region" description="Low complexity" evidence="1">
    <location>
        <begin position="208"/>
        <end position="225"/>
    </location>
</feature>
<accession>A0A6D2JI59</accession>
<protein>
    <submittedName>
        <fullName evidence="2">Uncharacterized protein</fullName>
    </submittedName>
</protein>